<name>A0A936ZKM0_9BURK</name>
<organism evidence="2 3">
    <name type="scientific">Ramlibacter aurantiacus</name>
    <dbReference type="NCBI Taxonomy" id="2801330"/>
    <lineage>
        <taxon>Bacteria</taxon>
        <taxon>Pseudomonadati</taxon>
        <taxon>Pseudomonadota</taxon>
        <taxon>Betaproteobacteria</taxon>
        <taxon>Burkholderiales</taxon>
        <taxon>Comamonadaceae</taxon>
        <taxon>Ramlibacter</taxon>
    </lineage>
</organism>
<dbReference type="Proteomes" id="UP000613011">
    <property type="component" value="Unassembled WGS sequence"/>
</dbReference>
<gene>
    <name evidence="2" type="ORF">JI739_22215</name>
</gene>
<evidence type="ECO:0000259" key="1">
    <source>
        <dbReference type="Pfam" id="PF14588"/>
    </source>
</evidence>
<comment type="caution">
    <text evidence="2">The sequence shown here is derived from an EMBL/GenBank/DDBJ whole genome shotgun (WGS) entry which is preliminary data.</text>
</comment>
<evidence type="ECO:0000313" key="3">
    <source>
        <dbReference type="Proteomes" id="UP000613011"/>
    </source>
</evidence>
<dbReference type="Pfam" id="PF14588">
    <property type="entry name" value="YjgF_endoribonc"/>
    <property type="match status" value="1"/>
</dbReference>
<dbReference type="SUPFAM" id="SSF55298">
    <property type="entry name" value="YjgF-like"/>
    <property type="match status" value="1"/>
</dbReference>
<dbReference type="Gene3D" id="3.30.1330.40">
    <property type="entry name" value="RutC-like"/>
    <property type="match status" value="1"/>
</dbReference>
<keyword evidence="3" id="KW-1185">Reference proteome</keyword>
<dbReference type="PANTHER" id="PTHR43760">
    <property type="entry name" value="ENDORIBONUCLEASE-RELATED"/>
    <property type="match status" value="1"/>
</dbReference>
<proteinExistence type="predicted"/>
<dbReference type="PANTHER" id="PTHR43760:SF1">
    <property type="entry name" value="ENDORIBONUCLEASE L-PSP_CHORISMATE MUTASE-LIKE DOMAIN-CONTAINING PROTEIN"/>
    <property type="match status" value="1"/>
</dbReference>
<evidence type="ECO:0000313" key="2">
    <source>
        <dbReference type="EMBL" id="MBL0423069.1"/>
    </source>
</evidence>
<protein>
    <submittedName>
        <fullName evidence="2">RidA family protein</fullName>
    </submittedName>
</protein>
<dbReference type="InterPro" id="IPR013813">
    <property type="entry name" value="Endoribo_LPSP/chorism_mut-like"/>
</dbReference>
<accession>A0A936ZKM0</accession>
<dbReference type="AlphaFoldDB" id="A0A936ZKM0"/>
<feature type="domain" description="Endoribonuclease L-PSP/chorismate mutase-like" evidence="1">
    <location>
        <begin position="4"/>
        <end position="146"/>
    </location>
</feature>
<dbReference type="RefSeq" id="WP_201686208.1">
    <property type="nucleotide sequence ID" value="NZ_JAEQNA010000011.1"/>
</dbReference>
<sequence>MNIEQRLESMGLELPAPLQAPTGVSVPFAWARQYGDRVYLSGHGPLATDGTLLGPMGRVGAEISAEQACIAAKAATLALLASLRRTIGDLDRVAAWLTLSGMINVAPGFTQTTGVINPSSELLLELFGSEIGTHARTAIGMAQLPMDLPVVLAAEVAIRT</sequence>
<dbReference type="CDD" id="cd02199">
    <property type="entry name" value="YjgF_YER057c_UK114_like_1"/>
    <property type="match status" value="1"/>
</dbReference>
<dbReference type="InterPro" id="IPR035959">
    <property type="entry name" value="RutC-like_sf"/>
</dbReference>
<reference evidence="2" key="1">
    <citation type="submission" date="2021-01" db="EMBL/GenBank/DDBJ databases">
        <title>Ramlibacter sp. strain AW1 16S ribosomal RNA gene Genome sequencing and assembly.</title>
        <authorList>
            <person name="Kang M."/>
        </authorList>
    </citation>
    <scope>NUCLEOTIDE SEQUENCE</scope>
    <source>
        <strain evidence="2">AW1</strain>
    </source>
</reference>
<dbReference type="EMBL" id="JAEQNA010000011">
    <property type="protein sequence ID" value="MBL0423069.1"/>
    <property type="molecule type" value="Genomic_DNA"/>
</dbReference>